<evidence type="ECO:0000259" key="2">
    <source>
        <dbReference type="Pfam" id="PF24098"/>
    </source>
</evidence>
<feature type="domain" description="DUF7380" evidence="2">
    <location>
        <begin position="56"/>
        <end position="162"/>
    </location>
</feature>
<gene>
    <name evidence="3" type="ORF">AS52_03651</name>
</gene>
<dbReference type="AlphaFoldDB" id="A0A806TK17"/>
<dbReference type="EMBL" id="CP010586">
    <property type="protein sequence ID" value="AKP78612.1"/>
    <property type="molecule type" value="Genomic_DNA"/>
</dbReference>
<dbReference type="InterPro" id="IPR025209">
    <property type="entry name" value="DUF4209"/>
</dbReference>
<feature type="domain" description="DUF4209" evidence="1">
    <location>
        <begin position="470"/>
        <end position="559"/>
    </location>
</feature>
<reference evidence="3 4" key="1">
    <citation type="submission" date="2015-01" db="EMBL/GenBank/DDBJ databases">
        <title>Genome sequence of bacillus megaterium Q3.</title>
        <authorList>
            <person name="Wang Y."/>
            <person name="Luo K."/>
            <person name="Bai L."/>
            <person name="Luo F."/>
        </authorList>
    </citation>
    <scope>NUCLEOTIDE SEQUENCE [LARGE SCALE GENOMIC DNA]</scope>
    <source>
        <strain evidence="3 4">Q3</strain>
    </source>
</reference>
<dbReference type="Pfam" id="PF24098">
    <property type="entry name" value="DUF7380"/>
    <property type="match status" value="1"/>
</dbReference>
<evidence type="ECO:0000313" key="3">
    <source>
        <dbReference type="EMBL" id="AKP78612.1"/>
    </source>
</evidence>
<dbReference type="Pfam" id="PF13910">
    <property type="entry name" value="DUF4209"/>
    <property type="match status" value="1"/>
</dbReference>
<dbReference type="Proteomes" id="UP000036410">
    <property type="component" value="Chromosome"/>
</dbReference>
<sequence length="571" mass="66424">MNELVDKLEQSRNIEGLNKLLEIIKPYQDEVNYEYEKMAFSFTTEGDYAYEVDSYFKPSFHFVTKYPTLESITIEALTYWKKRATETSNDILRARYGDLVWNFQKALKIQVNGSFNCAKLSIESYLTIVKNHLIKDQFNLNEMVERAYYLAKSLNQKEEIEKAQIAMIDLEESVTEDSHIGLWGFSYDNLILEKSGINEEQKTKIIDAINSRFCALLEREASGENNWHALEFAVSKMITYYFREGDKDKIKPILIKLEDSVDQSQFNSHIKGYRYQQIYKMYESVQIHTEASRLLTKIEDAAAEGLSNLREIRVEKEIEQKELKEFISNFTTGNIELNLPRIALYFIPKMDEYELRIQSRESKGIGLLNRFFSHSPINQAGLAMATLDMDEKENQLAQEITMGFQISSQYLFTIMNEFIKRHQLNENTFTEILSSTLIHDKKMETLLKVGLRHYLNKDYISAAHLLIPYVEATLRNVIRENGGNIYKPNKKGGYDAFLFGDILSSQILKEALTPDIIFYFKLVYNDVRGYNLRNNLAHGLVEPSYFNAHTVQLIIHSLMILSCIRPLTNEQ</sequence>
<name>A0A806TK17_PRIMG</name>
<evidence type="ECO:0000313" key="4">
    <source>
        <dbReference type="Proteomes" id="UP000036410"/>
    </source>
</evidence>
<dbReference type="RefSeq" id="WP_049165883.1">
    <property type="nucleotide sequence ID" value="NZ_CP010586.1"/>
</dbReference>
<evidence type="ECO:0000259" key="1">
    <source>
        <dbReference type="Pfam" id="PF13910"/>
    </source>
</evidence>
<proteinExistence type="predicted"/>
<accession>A0A806TK17</accession>
<organism evidence="3 4">
    <name type="scientific">Priestia megaterium Q3</name>
    <dbReference type="NCBI Taxonomy" id="1452722"/>
    <lineage>
        <taxon>Bacteria</taxon>
        <taxon>Bacillati</taxon>
        <taxon>Bacillota</taxon>
        <taxon>Bacilli</taxon>
        <taxon>Bacillales</taxon>
        <taxon>Bacillaceae</taxon>
        <taxon>Priestia</taxon>
    </lineage>
</organism>
<dbReference type="InterPro" id="IPR055804">
    <property type="entry name" value="DUF7380"/>
</dbReference>
<protein>
    <recommendedName>
        <fullName evidence="5">DUF4209 domain-containing protein</fullName>
    </recommendedName>
</protein>
<evidence type="ECO:0008006" key="5">
    <source>
        <dbReference type="Google" id="ProtNLM"/>
    </source>
</evidence>